<comment type="caution">
    <text evidence="1">The sequence shown here is derived from an EMBL/GenBank/DDBJ whole genome shotgun (WGS) entry which is preliminary data.</text>
</comment>
<dbReference type="EMBL" id="JXJX01000013">
    <property type="protein sequence ID" value="PCS05595.1"/>
    <property type="molecule type" value="Genomic_DNA"/>
</dbReference>
<accession>A0A2A5RWI9</accession>
<dbReference type="RefSeq" id="WP_068164603.1">
    <property type="nucleotide sequence ID" value="NZ_JXJX01000013.1"/>
</dbReference>
<evidence type="ECO:0000313" key="2">
    <source>
        <dbReference type="Proteomes" id="UP000242246"/>
    </source>
</evidence>
<keyword evidence="2" id="KW-1185">Reference proteome</keyword>
<protein>
    <recommendedName>
        <fullName evidence="3">CRISPR-associated protein Cas2</fullName>
    </recommendedName>
</protein>
<evidence type="ECO:0000313" key="1">
    <source>
        <dbReference type="EMBL" id="PCS05595.1"/>
    </source>
</evidence>
<proteinExistence type="predicted"/>
<dbReference type="Proteomes" id="UP000242246">
    <property type="component" value="Unassembled WGS sequence"/>
</dbReference>
<organism evidence="1 2">
    <name type="scientific">Pseudolactococcus plantarum</name>
    <dbReference type="NCBI Taxonomy" id="1365"/>
    <lineage>
        <taxon>Bacteria</taxon>
        <taxon>Bacillati</taxon>
        <taxon>Bacillota</taxon>
        <taxon>Bacilli</taxon>
        <taxon>Lactobacillales</taxon>
        <taxon>Streptococcaceae</taxon>
        <taxon>Pseudolactococcus</taxon>
    </lineage>
</organism>
<name>A0A2A5RWI9_9LACT</name>
<sequence>MKSFIVTYDLNSSGKKYDDLISKIKDYSNWAHINESVWFLKSDDICSVIRDNLLTDIDDDDSLFVAELSGSAAWRNTLCRNKFLKEHL</sequence>
<dbReference type="AlphaFoldDB" id="A0A2A5RWI9"/>
<evidence type="ECO:0008006" key="3">
    <source>
        <dbReference type="Google" id="ProtNLM"/>
    </source>
</evidence>
<gene>
    <name evidence="1" type="ORF">RU87_GL000512</name>
</gene>
<reference evidence="1 2" key="1">
    <citation type="submission" date="2014-12" db="EMBL/GenBank/DDBJ databases">
        <title>Draft genome sequences of 10 type strains of Lactococcus.</title>
        <authorList>
            <person name="Sun Z."/>
            <person name="Zhong Z."/>
            <person name="Liu W."/>
            <person name="Zhang W."/>
            <person name="Zhang H."/>
        </authorList>
    </citation>
    <scope>NUCLEOTIDE SEQUENCE [LARGE SCALE GENOMIC DNA]</scope>
    <source>
        <strain evidence="1 2">DSM 20686</strain>
    </source>
</reference>
<dbReference type="OrthoDB" id="2656750at2"/>